<dbReference type="RefSeq" id="WP_083447666.1">
    <property type="nucleotide sequence ID" value="NZ_CP011801.1"/>
</dbReference>
<dbReference type="InterPro" id="IPR036390">
    <property type="entry name" value="WH_DNA-bd_sf"/>
</dbReference>
<dbReference type="Gene3D" id="1.10.10.10">
    <property type="entry name" value="Winged helix-like DNA-binding domain superfamily/Winged helix DNA-binding domain"/>
    <property type="match status" value="1"/>
</dbReference>
<dbReference type="PANTHER" id="PTHR33221">
    <property type="entry name" value="WINGED HELIX-TURN-HELIX TRANSCRIPTIONAL REGULATOR, RRF2 FAMILY"/>
    <property type="match status" value="1"/>
</dbReference>
<name>A0A0K2G719_NITMO</name>
<evidence type="ECO:0000313" key="2">
    <source>
        <dbReference type="Proteomes" id="UP000069205"/>
    </source>
</evidence>
<evidence type="ECO:0000313" key="1">
    <source>
        <dbReference type="EMBL" id="ALA56771.1"/>
    </source>
</evidence>
<dbReference type="InterPro" id="IPR000944">
    <property type="entry name" value="Tscrpt_reg_Rrf2"/>
</dbReference>
<dbReference type="NCBIfam" id="TIGR00738">
    <property type="entry name" value="rrf2_super"/>
    <property type="match status" value="1"/>
</dbReference>
<organism evidence="1 2">
    <name type="scientific">Nitrospira moscoviensis</name>
    <dbReference type="NCBI Taxonomy" id="42253"/>
    <lineage>
        <taxon>Bacteria</taxon>
        <taxon>Pseudomonadati</taxon>
        <taxon>Nitrospirota</taxon>
        <taxon>Nitrospiria</taxon>
        <taxon>Nitrospirales</taxon>
        <taxon>Nitrospiraceae</taxon>
        <taxon>Nitrospira</taxon>
    </lineage>
</organism>
<keyword evidence="2" id="KW-1185">Reference proteome</keyword>
<gene>
    <name evidence="1" type="ORF">NITMOv2_0333</name>
</gene>
<dbReference type="AlphaFoldDB" id="A0A0K2G719"/>
<dbReference type="InterPro" id="IPR036388">
    <property type="entry name" value="WH-like_DNA-bd_sf"/>
</dbReference>
<dbReference type="GO" id="GO:0005829">
    <property type="term" value="C:cytosol"/>
    <property type="evidence" value="ECO:0007669"/>
    <property type="project" value="TreeGrafter"/>
</dbReference>
<dbReference type="SUPFAM" id="SSF46785">
    <property type="entry name" value="Winged helix' DNA-binding domain"/>
    <property type="match status" value="1"/>
</dbReference>
<dbReference type="PATRIC" id="fig|42253.5.peg.320"/>
<dbReference type="GO" id="GO:0003700">
    <property type="term" value="F:DNA-binding transcription factor activity"/>
    <property type="evidence" value="ECO:0007669"/>
    <property type="project" value="TreeGrafter"/>
</dbReference>
<dbReference type="Pfam" id="PF02082">
    <property type="entry name" value="Rrf2"/>
    <property type="match status" value="1"/>
</dbReference>
<dbReference type="PROSITE" id="PS51197">
    <property type="entry name" value="HTH_RRF2_2"/>
    <property type="match status" value="1"/>
</dbReference>
<dbReference type="OrthoDB" id="9808360at2"/>
<dbReference type="KEGG" id="nmv:NITMOv2_0333"/>
<protein>
    <submittedName>
        <fullName evidence="1">Putative HTH-type transcriptional regulator, rrf2 family</fullName>
    </submittedName>
</protein>
<dbReference type="PANTHER" id="PTHR33221:SF15">
    <property type="entry name" value="HTH-TYPE TRANSCRIPTIONAL REGULATOR YWGB-RELATED"/>
    <property type="match status" value="1"/>
</dbReference>
<proteinExistence type="predicted"/>
<dbReference type="EMBL" id="CP011801">
    <property type="protein sequence ID" value="ALA56771.1"/>
    <property type="molecule type" value="Genomic_DNA"/>
</dbReference>
<reference evidence="1 2" key="1">
    <citation type="journal article" date="2015" name="Proc. Natl. Acad. Sci. U.S.A.">
        <title>Expanded metabolic versatility of ubiquitous nitrite-oxidizing bacteria from the genus Nitrospira.</title>
        <authorList>
            <person name="Koch H."/>
            <person name="Lucker S."/>
            <person name="Albertsen M."/>
            <person name="Kitzinger K."/>
            <person name="Herbold C."/>
            <person name="Spieck E."/>
            <person name="Nielsen P.H."/>
            <person name="Wagner M."/>
            <person name="Daims H."/>
        </authorList>
    </citation>
    <scope>NUCLEOTIDE SEQUENCE [LARGE SCALE GENOMIC DNA]</scope>
    <source>
        <strain evidence="1 2">NSP M-1</strain>
    </source>
</reference>
<dbReference type="STRING" id="42253.NITMOv2_0333"/>
<dbReference type="Proteomes" id="UP000069205">
    <property type="component" value="Chromosome"/>
</dbReference>
<sequence length="149" mass="16370">MKVSQRVTYGILAAVDLAMNGKEMPIQARAIARRQGIPVRFLEQVLHAMKKAGLVESQRGAQGGYLLTHEPAAVSIADILEALEGPVFHRSFAGHGVGARRATKPELLLGDVWEQVQQAERKVLEGITVEQLAGRQRAIDAQRNPMYHI</sequence>
<accession>A0A0K2G719</accession>